<gene>
    <name evidence="1" type="ORF">M011DRAFT_161504</name>
</gene>
<accession>A0A6A6V318</accession>
<dbReference type="EMBL" id="MU006586">
    <property type="protein sequence ID" value="KAF2744875.1"/>
    <property type="molecule type" value="Genomic_DNA"/>
</dbReference>
<evidence type="ECO:0000313" key="1">
    <source>
        <dbReference type="EMBL" id="KAF2744875.1"/>
    </source>
</evidence>
<organism evidence="1 2">
    <name type="scientific">Sporormia fimetaria CBS 119925</name>
    <dbReference type="NCBI Taxonomy" id="1340428"/>
    <lineage>
        <taxon>Eukaryota</taxon>
        <taxon>Fungi</taxon>
        <taxon>Dikarya</taxon>
        <taxon>Ascomycota</taxon>
        <taxon>Pezizomycotina</taxon>
        <taxon>Dothideomycetes</taxon>
        <taxon>Pleosporomycetidae</taxon>
        <taxon>Pleosporales</taxon>
        <taxon>Sporormiaceae</taxon>
        <taxon>Sporormia</taxon>
    </lineage>
</organism>
<sequence>MRFWSSRDGRRRGEEEEFHHSCWPSMGVCCRFRVRSPTLCSHGNDFSSELSRLPIVSIHRGRLHCPNTLRDTYLSIPFHGVRPHAHLHGYFQDQIVFSGGGRACRHSPMVSLPKSLVLAGTNTKSSRRKPSCQCAIPSARRDRCIGGLYRYRGGRHKTWESA</sequence>
<proteinExistence type="predicted"/>
<evidence type="ECO:0000313" key="2">
    <source>
        <dbReference type="Proteomes" id="UP000799440"/>
    </source>
</evidence>
<reference evidence="1" key="1">
    <citation type="journal article" date="2020" name="Stud. Mycol.">
        <title>101 Dothideomycetes genomes: a test case for predicting lifestyles and emergence of pathogens.</title>
        <authorList>
            <person name="Haridas S."/>
            <person name="Albert R."/>
            <person name="Binder M."/>
            <person name="Bloem J."/>
            <person name="Labutti K."/>
            <person name="Salamov A."/>
            <person name="Andreopoulos B."/>
            <person name="Baker S."/>
            <person name="Barry K."/>
            <person name="Bills G."/>
            <person name="Bluhm B."/>
            <person name="Cannon C."/>
            <person name="Castanera R."/>
            <person name="Culley D."/>
            <person name="Daum C."/>
            <person name="Ezra D."/>
            <person name="Gonzalez J."/>
            <person name="Henrissat B."/>
            <person name="Kuo A."/>
            <person name="Liang C."/>
            <person name="Lipzen A."/>
            <person name="Lutzoni F."/>
            <person name="Magnuson J."/>
            <person name="Mondo S."/>
            <person name="Nolan M."/>
            <person name="Ohm R."/>
            <person name="Pangilinan J."/>
            <person name="Park H.-J."/>
            <person name="Ramirez L."/>
            <person name="Alfaro M."/>
            <person name="Sun H."/>
            <person name="Tritt A."/>
            <person name="Yoshinaga Y."/>
            <person name="Zwiers L.-H."/>
            <person name="Turgeon B."/>
            <person name="Goodwin S."/>
            <person name="Spatafora J."/>
            <person name="Crous P."/>
            <person name="Grigoriev I."/>
        </authorList>
    </citation>
    <scope>NUCLEOTIDE SEQUENCE</scope>
    <source>
        <strain evidence="1">CBS 119925</strain>
    </source>
</reference>
<dbReference type="Proteomes" id="UP000799440">
    <property type="component" value="Unassembled WGS sequence"/>
</dbReference>
<protein>
    <submittedName>
        <fullName evidence="1">Uncharacterized protein</fullName>
    </submittedName>
</protein>
<name>A0A6A6V318_9PLEO</name>
<dbReference type="AlphaFoldDB" id="A0A6A6V318"/>
<keyword evidence="2" id="KW-1185">Reference proteome</keyword>